<dbReference type="InterPro" id="IPR025489">
    <property type="entry name" value="DUF4381"/>
</dbReference>
<protein>
    <recommendedName>
        <fullName evidence="4">DUF4381 domain-containing protein</fullName>
    </recommendedName>
</protein>
<evidence type="ECO:0000313" key="3">
    <source>
        <dbReference type="Proteomes" id="UP000000753"/>
    </source>
</evidence>
<proteinExistence type="predicted"/>
<organism evidence="2 3">
    <name type="scientific">Shewanella piezotolerans (strain WP3 / JCM 13877)</name>
    <dbReference type="NCBI Taxonomy" id="225849"/>
    <lineage>
        <taxon>Bacteria</taxon>
        <taxon>Pseudomonadati</taxon>
        <taxon>Pseudomonadota</taxon>
        <taxon>Gammaproteobacteria</taxon>
        <taxon>Alteromonadales</taxon>
        <taxon>Shewanellaceae</taxon>
        <taxon>Shewanella</taxon>
    </lineage>
</organism>
<dbReference type="Pfam" id="PF14316">
    <property type="entry name" value="DUF4381"/>
    <property type="match status" value="1"/>
</dbReference>
<reference evidence="2 3" key="1">
    <citation type="journal article" date="2008" name="PLoS ONE">
        <title>Environmental adaptation: genomic analysis of the piezotolerant and psychrotolerant deep-sea iron reducing bacterium Shewanella piezotolerans WP3.</title>
        <authorList>
            <person name="Wang F."/>
            <person name="Wang J."/>
            <person name="Jian H."/>
            <person name="Zhang B."/>
            <person name="Li S."/>
            <person name="Wang F."/>
            <person name="Zeng X."/>
            <person name="Gao L."/>
            <person name="Bartlett D.H."/>
            <person name="Yu J."/>
            <person name="Hu S."/>
            <person name="Xiao X."/>
        </authorList>
    </citation>
    <scope>NUCLEOTIDE SEQUENCE [LARGE SCALE GENOMIC DNA]</scope>
    <source>
        <strain evidence="3">WP3 / JCM 13877</strain>
    </source>
</reference>
<dbReference type="EMBL" id="CP000472">
    <property type="protein sequence ID" value="ACJ29853.1"/>
    <property type="molecule type" value="Genomic_DNA"/>
</dbReference>
<keyword evidence="1" id="KW-1133">Transmembrane helix</keyword>
<evidence type="ECO:0008006" key="4">
    <source>
        <dbReference type="Google" id="ProtNLM"/>
    </source>
</evidence>
<dbReference type="OrthoDB" id="283083at2"/>
<dbReference type="AlphaFoldDB" id="B8CPZ0"/>
<accession>B8CPZ0</accession>
<keyword evidence="1" id="KW-0472">Membrane</keyword>
<dbReference type="HOGENOM" id="CLU_113195_0_1_6"/>
<name>B8CPZ0_SHEPW</name>
<gene>
    <name evidence="2" type="ordered locus">swp_3144</name>
</gene>
<feature type="transmembrane region" description="Helical" evidence="1">
    <location>
        <begin position="31"/>
        <end position="52"/>
    </location>
</feature>
<evidence type="ECO:0000313" key="2">
    <source>
        <dbReference type="EMBL" id="ACJ29853.1"/>
    </source>
</evidence>
<dbReference type="STRING" id="225849.swp_3144"/>
<keyword evidence="1" id="KW-0812">Transmembrane</keyword>
<dbReference type="RefSeq" id="WP_020913204.1">
    <property type="nucleotide sequence ID" value="NC_011566.1"/>
</dbReference>
<dbReference type="Proteomes" id="UP000000753">
    <property type="component" value="Chromosome"/>
</dbReference>
<dbReference type="KEGG" id="swp:swp_3144"/>
<dbReference type="eggNOG" id="ENOG50331W9">
    <property type="taxonomic scope" value="Bacteria"/>
</dbReference>
<evidence type="ECO:0000256" key="1">
    <source>
        <dbReference type="SAM" id="Phobius"/>
    </source>
</evidence>
<sequence length="173" mass="19265">MALQTPAANPALASLRDIQTPVEIGLWPIAYGYWILIIIALMSSIAIFVYLSKRRKHNAAKRAALIELAELDLKATHYIANVSAVLKRAAMSYCERNLVASLSGSTWHKWLSQQVKQPPTELCELLSLSYQQQPLTESQAIALKQCAEQWLKNALPLSTTKSTSNRLSQMEAK</sequence>
<keyword evidence="3" id="KW-1185">Reference proteome</keyword>